<dbReference type="InterPro" id="IPR009061">
    <property type="entry name" value="DNA-bd_dom_put_sf"/>
</dbReference>
<accession>A0A4R6V0P5</accession>
<reference evidence="3 4" key="1">
    <citation type="submission" date="2019-03" db="EMBL/GenBank/DDBJ databases">
        <title>Genomic Encyclopedia of Type Strains, Phase IV (KMG-IV): sequencing the most valuable type-strain genomes for metagenomic binning, comparative biology and taxonomic classification.</title>
        <authorList>
            <person name="Goeker M."/>
        </authorList>
    </citation>
    <scope>NUCLEOTIDE SEQUENCE [LARGE SCALE GENOMIC DNA]</scope>
    <source>
        <strain evidence="3 4">DSM 46770</strain>
    </source>
</reference>
<dbReference type="InterPro" id="IPR000551">
    <property type="entry name" value="MerR-type_HTH_dom"/>
</dbReference>
<evidence type="ECO:0000313" key="4">
    <source>
        <dbReference type="Proteomes" id="UP000295281"/>
    </source>
</evidence>
<evidence type="ECO:0000259" key="2">
    <source>
        <dbReference type="PROSITE" id="PS50937"/>
    </source>
</evidence>
<dbReference type="GO" id="GO:0003700">
    <property type="term" value="F:DNA-binding transcription factor activity"/>
    <property type="evidence" value="ECO:0007669"/>
    <property type="project" value="InterPro"/>
</dbReference>
<comment type="caution">
    <text evidence="3">The sequence shown here is derived from an EMBL/GenBank/DDBJ whole genome shotgun (WGS) entry which is preliminary data.</text>
</comment>
<dbReference type="AlphaFoldDB" id="A0A4R6V0P5"/>
<gene>
    <name evidence="3" type="ORF">EV190_104161</name>
</gene>
<sequence length="131" mass="15380">MADYYTPGEVSERFGMSLDTLRYYEREGLLTEVERGPSGHRRYRGGDVELLDLVRCLRDTDMPIARLREFAELVRDGDHTVPTRVDVLEEHDARLTERIGELRRRQDAIRHKIEYYKGVLAERGAELEETR</sequence>
<dbReference type="Gene3D" id="1.10.1660.10">
    <property type="match status" value="1"/>
</dbReference>
<name>A0A4R6V0P5_9ACTN</name>
<dbReference type="Pfam" id="PF13411">
    <property type="entry name" value="MerR_1"/>
    <property type="match status" value="1"/>
</dbReference>
<dbReference type="Proteomes" id="UP000295281">
    <property type="component" value="Unassembled WGS sequence"/>
</dbReference>
<dbReference type="InterPro" id="IPR047057">
    <property type="entry name" value="MerR_fam"/>
</dbReference>
<dbReference type="SUPFAM" id="SSF46955">
    <property type="entry name" value="Putative DNA-binding domain"/>
    <property type="match status" value="1"/>
</dbReference>
<dbReference type="PANTHER" id="PTHR30204:SF98">
    <property type="entry name" value="HTH-TYPE TRANSCRIPTIONAL REGULATOR ADHR"/>
    <property type="match status" value="1"/>
</dbReference>
<proteinExistence type="predicted"/>
<dbReference type="GO" id="GO:0003677">
    <property type="term" value="F:DNA binding"/>
    <property type="evidence" value="ECO:0007669"/>
    <property type="project" value="UniProtKB-KW"/>
</dbReference>
<feature type="domain" description="HTH merR-type" evidence="2">
    <location>
        <begin position="4"/>
        <end position="73"/>
    </location>
</feature>
<dbReference type="PROSITE" id="PS50937">
    <property type="entry name" value="HTH_MERR_2"/>
    <property type="match status" value="1"/>
</dbReference>
<dbReference type="OrthoDB" id="9802944at2"/>
<dbReference type="RefSeq" id="WP_133740889.1">
    <property type="nucleotide sequence ID" value="NZ_SNYN01000004.1"/>
</dbReference>
<organism evidence="3 4">
    <name type="scientific">Actinorugispora endophytica</name>
    <dbReference type="NCBI Taxonomy" id="1605990"/>
    <lineage>
        <taxon>Bacteria</taxon>
        <taxon>Bacillati</taxon>
        <taxon>Actinomycetota</taxon>
        <taxon>Actinomycetes</taxon>
        <taxon>Streptosporangiales</taxon>
        <taxon>Nocardiopsidaceae</taxon>
        <taxon>Actinorugispora</taxon>
    </lineage>
</organism>
<dbReference type="SMART" id="SM00422">
    <property type="entry name" value="HTH_MERR"/>
    <property type="match status" value="1"/>
</dbReference>
<protein>
    <submittedName>
        <fullName evidence="3">DNA-binding transcriptional MerR regulator</fullName>
    </submittedName>
</protein>
<dbReference type="CDD" id="cd01109">
    <property type="entry name" value="HTH_YyaN"/>
    <property type="match status" value="1"/>
</dbReference>
<evidence type="ECO:0000313" key="3">
    <source>
        <dbReference type="EMBL" id="TDQ53372.1"/>
    </source>
</evidence>
<dbReference type="PRINTS" id="PR00040">
    <property type="entry name" value="HTHMERR"/>
</dbReference>
<evidence type="ECO:0000256" key="1">
    <source>
        <dbReference type="ARBA" id="ARBA00023125"/>
    </source>
</evidence>
<keyword evidence="1 3" id="KW-0238">DNA-binding</keyword>
<dbReference type="PANTHER" id="PTHR30204">
    <property type="entry name" value="REDOX-CYCLING DRUG-SENSING TRANSCRIPTIONAL ACTIVATOR SOXR"/>
    <property type="match status" value="1"/>
</dbReference>
<dbReference type="EMBL" id="SNYN01000004">
    <property type="protein sequence ID" value="TDQ53372.1"/>
    <property type="molecule type" value="Genomic_DNA"/>
</dbReference>
<keyword evidence="4" id="KW-1185">Reference proteome</keyword>